<evidence type="ECO:0000313" key="3">
    <source>
        <dbReference type="Proteomes" id="UP001165121"/>
    </source>
</evidence>
<proteinExistence type="predicted"/>
<keyword evidence="3" id="KW-1185">Reference proteome</keyword>
<comment type="caution">
    <text evidence="2">The sequence shown here is derived from an EMBL/GenBank/DDBJ whole genome shotgun (WGS) entry which is preliminary data.</text>
</comment>
<dbReference type="EMBL" id="BSXT01000426">
    <property type="protein sequence ID" value="GMF27098.1"/>
    <property type="molecule type" value="Genomic_DNA"/>
</dbReference>
<dbReference type="Proteomes" id="UP001165121">
    <property type="component" value="Unassembled WGS sequence"/>
</dbReference>
<dbReference type="OrthoDB" id="129438at2759"/>
<evidence type="ECO:0000256" key="1">
    <source>
        <dbReference type="SAM" id="MobiDB-lite"/>
    </source>
</evidence>
<organism evidence="2 3">
    <name type="scientific">Phytophthora fragariaefolia</name>
    <dbReference type="NCBI Taxonomy" id="1490495"/>
    <lineage>
        <taxon>Eukaryota</taxon>
        <taxon>Sar</taxon>
        <taxon>Stramenopiles</taxon>
        <taxon>Oomycota</taxon>
        <taxon>Peronosporomycetes</taxon>
        <taxon>Peronosporales</taxon>
        <taxon>Peronosporaceae</taxon>
        <taxon>Phytophthora</taxon>
    </lineage>
</organism>
<evidence type="ECO:0000313" key="2">
    <source>
        <dbReference type="EMBL" id="GMF27098.1"/>
    </source>
</evidence>
<accession>A0A9W6U7Z5</accession>
<gene>
    <name evidence="2" type="ORF">Pfra01_000529600</name>
</gene>
<feature type="region of interest" description="Disordered" evidence="1">
    <location>
        <begin position="222"/>
        <end position="248"/>
    </location>
</feature>
<sequence length="361" mass="40170">MPPRDTAAFHVEELKPCAQVDITFMCKGFVDTLPNVDASARVSVLREPLVSKIEQLFGVTLRPPELRLRTLVQDGDKWPLEEDASSAASRPIKVTNKIATEFPGAGAEGEVQLLVDFTEPAPLETRQLDTEVMPPPVVAVGSDGDVEDAATSFNDGCVKVVGAKRRLSEHDEPERLEFKNMAFSDFTETRTKRVFRGIEATDYVQESTPLPPKLEAGIREAAHQVRRRGKHSKPDQGEAVSSSRVHDREQGLLATGSADWVVTRGKRMLVVIEAKQSNIKQGQYQLMAMMEAARIQNKRLDKNLDSIKAIITDFQNWMFVERSTGLLKKEELGAAIPVDKEAFPDTLIPICERVYHVLLNL</sequence>
<name>A0A9W6U7Z5_9STRA</name>
<reference evidence="2" key="1">
    <citation type="submission" date="2023-04" db="EMBL/GenBank/DDBJ databases">
        <title>Phytophthora fragariaefolia NBRC 109709.</title>
        <authorList>
            <person name="Ichikawa N."/>
            <person name="Sato H."/>
            <person name="Tonouchi N."/>
        </authorList>
    </citation>
    <scope>NUCLEOTIDE SEQUENCE</scope>
    <source>
        <strain evidence="2">NBRC 109709</strain>
    </source>
</reference>
<dbReference type="AlphaFoldDB" id="A0A9W6U7Z5"/>
<protein>
    <submittedName>
        <fullName evidence="2">Unnamed protein product</fullName>
    </submittedName>
</protein>